<gene>
    <name evidence="3" type="ORF">LWI28_015023</name>
</gene>
<evidence type="ECO:0000313" key="4">
    <source>
        <dbReference type="Proteomes" id="UP001064489"/>
    </source>
</evidence>
<dbReference type="InterPro" id="IPR046960">
    <property type="entry name" value="PPR_At4g14850-like_plant"/>
</dbReference>
<evidence type="ECO:0008006" key="5">
    <source>
        <dbReference type="Google" id="ProtNLM"/>
    </source>
</evidence>
<dbReference type="Pfam" id="PF13041">
    <property type="entry name" value="PPR_2"/>
    <property type="match status" value="1"/>
</dbReference>
<dbReference type="NCBIfam" id="TIGR00756">
    <property type="entry name" value="PPR"/>
    <property type="match status" value="2"/>
</dbReference>
<dbReference type="Pfam" id="PF01535">
    <property type="entry name" value="PPR"/>
    <property type="match status" value="3"/>
</dbReference>
<reference evidence="3" key="1">
    <citation type="journal article" date="2022" name="Plant J.">
        <title>Strategies of tolerance reflected in two North American maple genomes.</title>
        <authorList>
            <person name="McEvoy S.L."/>
            <person name="Sezen U.U."/>
            <person name="Trouern-Trend A."/>
            <person name="McMahon S.M."/>
            <person name="Schaberg P.G."/>
            <person name="Yang J."/>
            <person name="Wegrzyn J.L."/>
            <person name="Swenson N.G."/>
        </authorList>
    </citation>
    <scope>NUCLEOTIDE SEQUENCE</scope>
    <source>
        <strain evidence="3">91603</strain>
    </source>
</reference>
<name>A0AAD5IF34_ACENE</name>
<reference evidence="3" key="2">
    <citation type="submission" date="2023-02" db="EMBL/GenBank/DDBJ databases">
        <authorList>
            <person name="Swenson N.G."/>
            <person name="Wegrzyn J.L."/>
            <person name="Mcevoy S.L."/>
        </authorList>
    </citation>
    <scope>NUCLEOTIDE SEQUENCE</scope>
    <source>
        <strain evidence="3">91603</strain>
        <tissue evidence="3">Leaf</tissue>
    </source>
</reference>
<evidence type="ECO:0000256" key="2">
    <source>
        <dbReference type="PROSITE-ProRule" id="PRU00708"/>
    </source>
</evidence>
<dbReference type="PANTHER" id="PTHR47926">
    <property type="entry name" value="PENTATRICOPEPTIDE REPEAT-CONTAINING PROTEIN"/>
    <property type="match status" value="1"/>
</dbReference>
<dbReference type="PROSITE" id="PS51375">
    <property type="entry name" value="PPR"/>
    <property type="match status" value="2"/>
</dbReference>
<comment type="caution">
    <text evidence="3">The sequence shown here is derived from an EMBL/GenBank/DDBJ whole genome shotgun (WGS) entry which is preliminary data.</text>
</comment>
<organism evidence="3 4">
    <name type="scientific">Acer negundo</name>
    <name type="common">Box elder</name>
    <dbReference type="NCBI Taxonomy" id="4023"/>
    <lineage>
        <taxon>Eukaryota</taxon>
        <taxon>Viridiplantae</taxon>
        <taxon>Streptophyta</taxon>
        <taxon>Embryophyta</taxon>
        <taxon>Tracheophyta</taxon>
        <taxon>Spermatophyta</taxon>
        <taxon>Magnoliopsida</taxon>
        <taxon>eudicotyledons</taxon>
        <taxon>Gunneridae</taxon>
        <taxon>Pentapetalae</taxon>
        <taxon>rosids</taxon>
        <taxon>malvids</taxon>
        <taxon>Sapindales</taxon>
        <taxon>Sapindaceae</taxon>
        <taxon>Hippocastanoideae</taxon>
        <taxon>Acereae</taxon>
        <taxon>Acer</taxon>
    </lineage>
</organism>
<dbReference type="GO" id="GO:0009451">
    <property type="term" value="P:RNA modification"/>
    <property type="evidence" value="ECO:0007669"/>
    <property type="project" value="InterPro"/>
</dbReference>
<dbReference type="GO" id="GO:0003723">
    <property type="term" value="F:RNA binding"/>
    <property type="evidence" value="ECO:0007669"/>
    <property type="project" value="InterPro"/>
</dbReference>
<dbReference type="Proteomes" id="UP001064489">
    <property type="component" value="Chromosome 2"/>
</dbReference>
<protein>
    <recommendedName>
        <fullName evidence="5">Pentatricopeptide repeat-containing protein</fullName>
    </recommendedName>
</protein>
<keyword evidence="4" id="KW-1185">Reference proteome</keyword>
<keyword evidence="1" id="KW-0677">Repeat</keyword>
<dbReference type="InterPro" id="IPR002885">
    <property type="entry name" value="PPR_rpt"/>
</dbReference>
<accession>A0AAD5IF34</accession>
<evidence type="ECO:0000313" key="3">
    <source>
        <dbReference type="EMBL" id="KAI9161163.1"/>
    </source>
</evidence>
<dbReference type="AlphaFoldDB" id="A0AAD5IF34"/>
<dbReference type="Gene3D" id="1.25.40.10">
    <property type="entry name" value="Tetratricopeptide repeat domain"/>
    <property type="match status" value="3"/>
</dbReference>
<feature type="repeat" description="PPR" evidence="2">
    <location>
        <begin position="131"/>
        <end position="165"/>
    </location>
</feature>
<dbReference type="InterPro" id="IPR011990">
    <property type="entry name" value="TPR-like_helical_dom_sf"/>
</dbReference>
<sequence length="329" mass="37602">MSTNVGITKHSKKGQLDIARYVFDQMPKRSVNSWNTMISRHSKWGKFNESLSLVSIMHGSYVKLNETTFSTVLSVCAQLKCLINGKQIHGLVLKSGYESFEFVGSSLLDFYRNCFEIEEAKRVFEELREENVLLWSVMLVGYVQCNMMSDAFDLFMRMPRRDVAMWTKLISGYVKSEDVDGCEKALELFRWMIESGEVMPDEFTFDAVVRGCCRLGVLHEGRAVHGMLIKCGYEFDHLIGGALIEFYCSCEHINESKRVYDRVANPGLDASSSIISGLILIGRIEDAELIFNRLTKANSVLYNLMIKVMQLEVDLKIPKDYLRKILAEQ</sequence>
<dbReference type="EMBL" id="JAJSOW010000106">
    <property type="protein sequence ID" value="KAI9161163.1"/>
    <property type="molecule type" value="Genomic_DNA"/>
</dbReference>
<evidence type="ECO:0000256" key="1">
    <source>
        <dbReference type="ARBA" id="ARBA00022737"/>
    </source>
</evidence>
<feature type="repeat" description="PPR" evidence="2">
    <location>
        <begin position="201"/>
        <end position="235"/>
    </location>
</feature>
<dbReference type="PANTHER" id="PTHR47926:SF347">
    <property type="entry name" value="PENTATRICOPEPTIDE REPEAT-CONTAINING PROTEIN"/>
    <property type="match status" value="1"/>
</dbReference>
<proteinExistence type="predicted"/>